<evidence type="ECO:0000313" key="8">
    <source>
        <dbReference type="EMBL" id="KAF8880095.1"/>
    </source>
</evidence>
<accession>A0A9P5TH33</accession>
<evidence type="ECO:0000259" key="7">
    <source>
        <dbReference type="Pfam" id="PF00501"/>
    </source>
</evidence>
<evidence type="ECO:0000256" key="6">
    <source>
        <dbReference type="SAM" id="MobiDB-lite"/>
    </source>
</evidence>
<feature type="region of interest" description="Disordered" evidence="6">
    <location>
        <begin position="1"/>
        <end position="28"/>
    </location>
</feature>
<dbReference type="AlphaFoldDB" id="A0A9P5TH33"/>
<name>A0A9P5TH33_GYMJU</name>
<keyword evidence="3" id="KW-0547">Nucleotide-binding</keyword>
<comment type="catalytic activity">
    <reaction evidence="5">
        <text>a long-chain fatty acid + ATP + CoA = a long-chain fatty acyl-CoA + AMP + diphosphate</text>
        <dbReference type="Rhea" id="RHEA:15421"/>
        <dbReference type="ChEBI" id="CHEBI:30616"/>
        <dbReference type="ChEBI" id="CHEBI:33019"/>
        <dbReference type="ChEBI" id="CHEBI:57287"/>
        <dbReference type="ChEBI" id="CHEBI:57560"/>
        <dbReference type="ChEBI" id="CHEBI:83139"/>
        <dbReference type="ChEBI" id="CHEBI:456215"/>
        <dbReference type="EC" id="6.2.1.3"/>
    </reaction>
</comment>
<dbReference type="GO" id="GO:0005811">
    <property type="term" value="C:lipid droplet"/>
    <property type="evidence" value="ECO:0007669"/>
    <property type="project" value="TreeGrafter"/>
</dbReference>
<dbReference type="GO" id="GO:0004467">
    <property type="term" value="F:long-chain fatty acid-CoA ligase activity"/>
    <property type="evidence" value="ECO:0007669"/>
    <property type="project" value="UniProtKB-EC"/>
</dbReference>
<evidence type="ECO:0000256" key="5">
    <source>
        <dbReference type="ARBA" id="ARBA00036813"/>
    </source>
</evidence>
<evidence type="ECO:0000256" key="1">
    <source>
        <dbReference type="ARBA" id="ARBA00006432"/>
    </source>
</evidence>
<dbReference type="Pfam" id="PF00501">
    <property type="entry name" value="AMP-binding"/>
    <property type="match status" value="1"/>
</dbReference>
<dbReference type="InterPro" id="IPR042099">
    <property type="entry name" value="ANL_N_sf"/>
</dbReference>
<evidence type="ECO:0000256" key="2">
    <source>
        <dbReference type="ARBA" id="ARBA00022598"/>
    </source>
</evidence>
<keyword evidence="2" id="KW-0436">Ligase</keyword>
<dbReference type="OrthoDB" id="1700726at2759"/>
<evidence type="ECO:0000256" key="4">
    <source>
        <dbReference type="ARBA" id="ARBA00022840"/>
    </source>
</evidence>
<keyword evidence="4" id="KW-0067">ATP-binding</keyword>
<dbReference type="EMBL" id="JADNYJ010000143">
    <property type="protein sequence ID" value="KAF8880095.1"/>
    <property type="molecule type" value="Genomic_DNA"/>
</dbReference>
<dbReference type="GO" id="GO:0005886">
    <property type="term" value="C:plasma membrane"/>
    <property type="evidence" value="ECO:0007669"/>
    <property type="project" value="TreeGrafter"/>
</dbReference>
<dbReference type="PANTHER" id="PTHR43272">
    <property type="entry name" value="LONG-CHAIN-FATTY-ACID--COA LIGASE"/>
    <property type="match status" value="1"/>
</dbReference>
<dbReference type="InterPro" id="IPR000873">
    <property type="entry name" value="AMP-dep_synth/lig_dom"/>
</dbReference>
<keyword evidence="9" id="KW-1185">Reference proteome</keyword>
<dbReference type="PROSITE" id="PS00455">
    <property type="entry name" value="AMP_BINDING"/>
    <property type="match status" value="1"/>
</dbReference>
<proteinExistence type="inferred from homology"/>
<dbReference type="Gene3D" id="3.40.50.12780">
    <property type="entry name" value="N-terminal domain of ligase-like"/>
    <property type="match status" value="2"/>
</dbReference>
<comment type="caution">
    <text evidence="8">The sequence shown here is derived from an EMBL/GenBank/DDBJ whole genome shotgun (WGS) entry which is preliminary data.</text>
</comment>
<gene>
    <name evidence="8" type="ORF">CPB84DRAFT_1792819</name>
</gene>
<feature type="domain" description="AMP-dependent synthetase/ligase" evidence="7">
    <location>
        <begin position="103"/>
        <end position="517"/>
    </location>
</feature>
<evidence type="ECO:0000313" key="9">
    <source>
        <dbReference type="Proteomes" id="UP000724874"/>
    </source>
</evidence>
<reference evidence="8" key="1">
    <citation type="submission" date="2020-11" db="EMBL/GenBank/DDBJ databases">
        <authorList>
            <consortium name="DOE Joint Genome Institute"/>
            <person name="Ahrendt S."/>
            <person name="Riley R."/>
            <person name="Andreopoulos W."/>
            <person name="LaButti K."/>
            <person name="Pangilinan J."/>
            <person name="Ruiz-duenas F.J."/>
            <person name="Barrasa J.M."/>
            <person name="Sanchez-Garcia M."/>
            <person name="Camarero S."/>
            <person name="Miyauchi S."/>
            <person name="Serrano A."/>
            <person name="Linde D."/>
            <person name="Babiker R."/>
            <person name="Drula E."/>
            <person name="Ayuso-Fernandez I."/>
            <person name="Pacheco R."/>
            <person name="Padilla G."/>
            <person name="Ferreira P."/>
            <person name="Barriuso J."/>
            <person name="Kellner H."/>
            <person name="Castanera R."/>
            <person name="Alfaro M."/>
            <person name="Ramirez L."/>
            <person name="Pisabarro A.G."/>
            <person name="Kuo A."/>
            <person name="Tritt A."/>
            <person name="Lipzen A."/>
            <person name="He G."/>
            <person name="Yan M."/>
            <person name="Ng V."/>
            <person name="Cullen D."/>
            <person name="Martin F."/>
            <person name="Rosso M.-N."/>
            <person name="Henrissat B."/>
            <person name="Hibbett D."/>
            <person name="Martinez A.T."/>
            <person name="Grigoriev I.V."/>
        </authorList>
    </citation>
    <scope>NUCLEOTIDE SEQUENCE</scope>
    <source>
        <strain evidence="8">AH 44721</strain>
    </source>
</reference>
<dbReference type="SUPFAM" id="SSF56801">
    <property type="entry name" value="Acetyl-CoA synthetase-like"/>
    <property type="match status" value="1"/>
</dbReference>
<comment type="similarity">
    <text evidence="1">Belongs to the ATP-dependent AMP-binding enzyme family.</text>
</comment>
<dbReference type="InterPro" id="IPR020845">
    <property type="entry name" value="AMP-binding_CS"/>
</dbReference>
<dbReference type="Proteomes" id="UP000724874">
    <property type="component" value="Unassembled WGS sequence"/>
</dbReference>
<evidence type="ECO:0000256" key="3">
    <source>
        <dbReference type="ARBA" id="ARBA00022741"/>
    </source>
</evidence>
<dbReference type="PANTHER" id="PTHR43272:SF83">
    <property type="entry name" value="ACYL-COA SYNTHETASE LONG-CHAIN, ISOFORM J"/>
    <property type="match status" value="1"/>
</dbReference>
<dbReference type="GO" id="GO:0035336">
    <property type="term" value="P:long-chain fatty-acyl-CoA metabolic process"/>
    <property type="evidence" value="ECO:0007669"/>
    <property type="project" value="TreeGrafter"/>
</dbReference>
<dbReference type="GO" id="GO:0005783">
    <property type="term" value="C:endoplasmic reticulum"/>
    <property type="evidence" value="ECO:0007669"/>
    <property type="project" value="TreeGrafter"/>
</dbReference>
<protein>
    <submittedName>
        <fullName evidence="8">Long-chain-fatty-acid-CoA-ligase</fullName>
    </submittedName>
</protein>
<dbReference type="GO" id="GO:0005524">
    <property type="term" value="F:ATP binding"/>
    <property type="evidence" value="ECO:0007669"/>
    <property type="project" value="UniProtKB-KW"/>
</dbReference>
<organism evidence="8 9">
    <name type="scientific">Gymnopilus junonius</name>
    <name type="common">Spectacular rustgill mushroom</name>
    <name type="synonym">Gymnopilus spectabilis subsp. junonius</name>
    <dbReference type="NCBI Taxonomy" id="109634"/>
    <lineage>
        <taxon>Eukaryota</taxon>
        <taxon>Fungi</taxon>
        <taxon>Dikarya</taxon>
        <taxon>Basidiomycota</taxon>
        <taxon>Agaricomycotina</taxon>
        <taxon>Agaricomycetes</taxon>
        <taxon>Agaricomycetidae</taxon>
        <taxon>Agaricales</taxon>
        <taxon>Agaricineae</taxon>
        <taxon>Hymenogastraceae</taxon>
        <taxon>Gymnopilus</taxon>
    </lineage>
</organism>
<sequence length="692" mass="75308">MNKAARPKGYFGKGTVEVAPPERPGEGGIRRLEVEKDALVTEPVPGVSTIPDIISYAAQEHGQKRALGWRDVTNIHEEKKQTEKVVDGRETTETKTWKYFELSDYHYMDYSQFRDAISEIARALVDFGIGSDDVFDIFAQTRCSQLATISNACALISTTITTAYETLGESGLAHSLNEPKCVAIFTNSEHLPTVLKVLPTCPQYFDPRQIQSIRKTNSTSYAAAASGGQTSSIRAVHIDKLRSIGRDLPLSILTSRLPTPDTRACIMYTSGSTGDPKGVILTHGNLVAAVAAYVVELCAVFVGIACGYARPKTLTDDNMRNCVGDLRALRPNVMFGVPAVWETIRKAIVSQVDSGGSLVKNLFNLVIGVKKFAGGRVPVLDWAIDIVVLSRIKETVGGDIHFAVNGGAGISRDTQEFFNLAVMPLTQGYGLTETCGMGAFLPPDLLSPSTYGTAGVPGPSLEIKLIDCPEMGYFSNPEAQDGSGFSDSVGGVSTSNSSHLPQGEICLRGTSLTKGYFNRPDLNADEEIFTKNGWFRTGDIGQWNVDGTLSVIDRKKNLVKLKTGEYIAIERLETIYGSSEFVSNICIYATSTMRQPLAIIIPREKNLRNAVESSSSMDLSQICADKAARGLVLYDLTQLAKKNGFARMEVPSDVILTAQEWTSKNGLVTAAGKVNRAKIEDEFRKEIEKYQK</sequence>